<dbReference type="eggNOG" id="ENOG502RPS9">
    <property type="taxonomic scope" value="Eukaryota"/>
</dbReference>
<dbReference type="OrthoDB" id="10573916at2759"/>
<protein>
    <submittedName>
        <fullName evidence="3 4">Uncharacterized protein</fullName>
    </submittedName>
</protein>
<evidence type="ECO:0000313" key="5">
    <source>
        <dbReference type="Proteomes" id="UP000011715"/>
    </source>
</evidence>
<dbReference type="EMBL" id="GL876970">
    <property type="protein sequence ID" value="KLU87187.1"/>
    <property type="molecule type" value="Genomic_DNA"/>
</dbReference>
<reference evidence="5" key="1">
    <citation type="submission" date="2010-05" db="EMBL/GenBank/DDBJ databases">
        <title>The genome sequence of Magnaporthe poae strain ATCC 64411.</title>
        <authorList>
            <person name="Ma L.-J."/>
            <person name="Dead R."/>
            <person name="Young S."/>
            <person name="Zeng Q."/>
            <person name="Koehrsen M."/>
            <person name="Alvarado L."/>
            <person name="Berlin A."/>
            <person name="Chapman S.B."/>
            <person name="Chen Z."/>
            <person name="Freedman E."/>
            <person name="Gellesch M."/>
            <person name="Goldberg J."/>
            <person name="Griggs A."/>
            <person name="Gujja S."/>
            <person name="Heilman E.R."/>
            <person name="Heiman D."/>
            <person name="Hepburn T."/>
            <person name="Howarth C."/>
            <person name="Jen D."/>
            <person name="Larson L."/>
            <person name="Mehta T."/>
            <person name="Neiman D."/>
            <person name="Pearson M."/>
            <person name="Roberts A."/>
            <person name="Saif S."/>
            <person name="Shea T."/>
            <person name="Shenoy N."/>
            <person name="Sisk P."/>
            <person name="Stolte C."/>
            <person name="Sykes S."/>
            <person name="Walk T."/>
            <person name="White J."/>
            <person name="Yandava C."/>
            <person name="Haas B."/>
            <person name="Nusbaum C."/>
            <person name="Birren B."/>
        </authorList>
    </citation>
    <scope>NUCLEOTIDE SEQUENCE [LARGE SCALE GENOMIC DNA]</scope>
    <source>
        <strain evidence="5">ATCC 64411 / 73-15</strain>
    </source>
</reference>
<proteinExistence type="predicted"/>
<dbReference type="EMBL" id="ADBL01001488">
    <property type="status" value="NOT_ANNOTATED_CDS"/>
    <property type="molecule type" value="Genomic_DNA"/>
</dbReference>
<feature type="transmembrane region" description="Helical" evidence="2">
    <location>
        <begin position="237"/>
        <end position="257"/>
    </location>
</feature>
<dbReference type="Proteomes" id="UP000011715">
    <property type="component" value="Unassembled WGS sequence"/>
</dbReference>
<reference evidence="4" key="5">
    <citation type="submission" date="2015-06" db="UniProtKB">
        <authorList>
            <consortium name="EnsemblFungi"/>
        </authorList>
    </citation>
    <scope>IDENTIFICATION</scope>
    <source>
        <strain evidence="4">ATCC 64411</strain>
    </source>
</reference>
<keyword evidence="2" id="KW-0812">Transmembrane</keyword>
<feature type="transmembrane region" description="Helical" evidence="2">
    <location>
        <begin position="309"/>
        <end position="326"/>
    </location>
</feature>
<reference evidence="4" key="4">
    <citation type="journal article" date="2015" name="G3 (Bethesda)">
        <title>Genome sequences of three phytopathogenic species of the Magnaporthaceae family of fungi.</title>
        <authorList>
            <person name="Okagaki L.H."/>
            <person name="Nunes C.C."/>
            <person name="Sailsbery J."/>
            <person name="Clay B."/>
            <person name="Brown D."/>
            <person name="John T."/>
            <person name="Oh Y."/>
            <person name="Young N."/>
            <person name="Fitzgerald M."/>
            <person name="Haas B.J."/>
            <person name="Zeng Q."/>
            <person name="Young S."/>
            <person name="Adiconis X."/>
            <person name="Fan L."/>
            <person name="Levin J.Z."/>
            <person name="Mitchell T.K."/>
            <person name="Okubara P.A."/>
            <person name="Farman M.L."/>
            <person name="Kohn L.M."/>
            <person name="Birren B."/>
            <person name="Ma L.-J."/>
            <person name="Dean R.A."/>
        </authorList>
    </citation>
    <scope>NUCLEOTIDE SEQUENCE</scope>
    <source>
        <strain evidence="4">ATCC 64411 / 73-15</strain>
    </source>
</reference>
<sequence length="354" mass="38642">MKSSDPNGLGRPPRLKMPRRWAEATPTKSFYLDWPGRPPIFNSGNAAMSDFRPLLAPQQLCTSGSLPMDTDSRASAAANPARVPEARADSITAIPPNRPHKKEQIEPKLSHSMPEFMPSVELSALEYHQTGSHGLHPLMPTRGDPYRGRDSTMPHNCLRTIPTGHTADQMTGRELCLSPKEMSPTVAQDVEHPDLEKSAFGDDPGRNTEICPVRKRTSWDSGLCRPTTVSERPPKRLVLALLGASTAGAVLMAQWRLGDPHKQPDHPRSRTAQQGFLSHPGVLILGISLHVAALTLVYHLNGFDRRQDVFLIVTTGATATVASLLGLEVSTILLRTTPWASIVALCASTYRRSG</sequence>
<reference evidence="3" key="3">
    <citation type="submission" date="2011-03" db="EMBL/GenBank/DDBJ databases">
        <title>Annotation of Magnaporthe poae ATCC 64411.</title>
        <authorList>
            <person name="Ma L.-J."/>
            <person name="Dead R."/>
            <person name="Young S.K."/>
            <person name="Zeng Q."/>
            <person name="Gargeya S."/>
            <person name="Fitzgerald M."/>
            <person name="Haas B."/>
            <person name="Abouelleil A."/>
            <person name="Alvarado L."/>
            <person name="Arachchi H.M."/>
            <person name="Berlin A."/>
            <person name="Brown A."/>
            <person name="Chapman S.B."/>
            <person name="Chen Z."/>
            <person name="Dunbar C."/>
            <person name="Freedman E."/>
            <person name="Gearin G."/>
            <person name="Gellesch M."/>
            <person name="Goldberg J."/>
            <person name="Griggs A."/>
            <person name="Gujja S."/>
            <person name="Heiman D."/>
            <person name="Howarth C."/>
            <person name="Larson L."/>
            <person name="Lui A."/>
            <person name="MacDonald P.J.P."/>
            <person name="Mehta T."/>
            <person name="Montmayeur A."/>
            <person name="Murphy C."/>
            <person name="Neiman D."/>
            <person name="Pearson M."/>
            <person name="Priest M."/>
            <person name="Roberts A."/>
            <person name="Saif S."/>
            <person name="Shea T."/>
            <person name="Shenoy N."/>
            <person name="Sisk P."/>
            <person name="Stolte C."/>
            <person name="Sykes S."/>
            <person name="Yandava C."/>
            <person name="Wortman J."/>
            <person name="Nusbaum C."/>
            <person name="Birren B."/>
        </authorList>
    </citation>
    <scope>NUCLEOTIDE SEQUENCE</scope>
    <source>
        <strain evidence="3">ATCC 64411</strain>
    </source>
</reference>
<dbReference type="AlphaFoldDB" id="A0A0C4E1D2"/>
<keyword evidence="2" id="KW-1133">Transmembrane helix</keyword>
<keyword evidence="5" id="KW-1185">Reference proteome</keyword>
<accession>A0A0C4E1D2</accession>
<name>A0A0C4E1D2_MAGP6</name>
<reference evidence="3" key="2">
    <citation type="submission" date="2010-05" db="EMBL/GenBank/DDBJ databases">
        <title>The Genome Sequence of Magnaporthe poae strain ATCC 64411.</title>
        <authorList>
            <consortium name="The Broad Institute Genome Sequencing Platform"/>
            <consortium name="Broad Institute Genome Sequencing Center for Infectious Disease"/>
            <person name="Ma L.-J."/>
            <person name="Dead R."/>
            <person name="Young S."/>
            <person name="Zeng Q."/>
            <person name="Koehrsen M."/>
            <person name="Alvarado L."/>
            <person name="Berlin A."/>
            <person name="Chapman S.B."/>
            <person name="Chen Z."/>
            <person name="Freedman E."/>
            <person name="Gellesch M."/>
            <person name="Goldberg J."/>
            <person name="Griggs A."/>
            <person name="Gujja S."/>
            <person name="Heilman E.R."/>
            <person name="Heiman D."/>
            <person name="Hepburn T."/>
            <person name="Howarth C."/>
            <person name="Jen D."/>
            <person name="Larson L."/>
            <person name="Mehta T."/>
            <person name="Neiman D."/>
            <person name="Pearson M."/>
            <person name="Roberts A."/>
            <person name="Saif S."/>
            <person name="Shea T."/>
            <person name="Shenoy N."/>
            <person name="Sisk P."/>
            <person name="Stolte C."/>
            <person name="Sykes S."/>
            <person name="Walk T."/>
            <person name="White J."/>
            <person name="Yandava C."/>
            <person name="Haas B."/>
            <person name="Nusbaum C."/>
            <person name="Birren B."/>
        </authorList>
    </citation>
    <scope>NUCLEOTIDE SEQUENCE</scope>
    <source>
        <strain evidence="3">ATCC 64411</strain>
    </source>
</reference>
<gene>
    <name evidence="3" type="ORF">MAPG_06189</name>
</gene>
<dbReference type="EnsemblFungi" id="MAPG_06189T0">
    <property type="protein sequence ID" value="MAPG_06189T0"/>
    <property type="gene ID" value="MAPG_06189"/>
</dbReference>
<evidence type="ECO:0000256" key="2">
    <source>
        <dbReference type="SAM" id="Phobius"/>
    </source>
</evidence>
<keyword evidence="2" id="KW-0472">Membrane</keyword>
<organism evidence="4 5">
    <name type="scientific">Magnaporthiopsis poae (strain ATCC 64411 / 73-15)</name>
    <name type="common">Kentucky bluegrass fungus</name>
    <name type="synonym">Magnaporthe poae</name>
    <dbReference type="NCBI Taxonomy" id="644358"/>
    <lineage>
        <taxon>Eukaryota</taxon>
        <taxon>Fungi</taxon>
        <taxon>Dikarya</taxon>
        <taxon>Ascomycota</taxon>
        <taxon>Pezizomycotina</taxon>
        <taxon>Sordariomycetes</taxon>
        <taxon>Sordariomycetidae</taxon>
        <taxon>Magnaporthales</taxon>
        <taxon>Magnaporthaceae</taxon>
        <taxon>Magnaporthiopsis</taxon>
    </lineage>
</organism>
<evidence type="ECO:0000313" key="3">
    <source>
        <dbReference type="EMBL" id="KLU87187.1"/>
    </source>
</evidence>
<dbReference type="VEuPathDB" id="FungiDB:MAPG_06189"/>
<evidence type="ECO:0000256" key="1">
    <source>
        <dbReference type="SAM" id="MobiDB-lite"/>
    </source>
</evidence>
<feature type="transmembrane region" description="Helical" evidence="2">
    <location>
        <begin position="277"/>
        <end position="297"/>
    </location>
</feature>
<feature type="region of interest" description="Disordered" evidence="1">
    <location>
        <begin position="1"/>
        <end position="21"/>
    </location>
</feature>
<evidence type="ECO:0000313" key="4">
    <source>
        <dbReference type="EnsemblFungi" id="MAPG_06189T0"/>
    </source>
</evidence>